<proteinExistence type="predicted"/>
<dbReference type="AlphaFoldDB" id="A0A934R524"/>
<evidence type="ECO:0008006" key="4">
    <source>
        <dbReference type="Google" id="ProtNLM"/>
    </source>
</evidence>
<evidence type="ECO:0000256" key="1">
    <source>
        <dbReference type="SAM" id="MobiDB-lite"/>
    </source>
</evidence>
<evidence type="ECO:0000313" key="3">
    <source>
        <dbReference type="Proteomes" id="UP000600139"/>
    </source>
</evidence>
<comment type="caution">
    <text evidence="2">The sequence shown here is derived from an EMBL/GenBank/DDBJ whole genome shotgun (WGS) entry which is preliminary data.</text>
</comment>
<name>A0A934R524_9BACT</name>
<protein>
    <recommendedName>
        <fullName evidence="4">Zinc-finger domain-containing protein</fullName>
    </recommendedName>
</protein>
<organism evidence="2 3">
    <name type="scientific">Luteolibacter yonseiensis</name>
    <dbReference type="NCBI Taxonomy" id="1144680"/>
    <lineage>
        <taxon>Bacteria</taxon>
        <taxon>Pseudomonadati</taxon>
        <taxon>Verrucomicrobiota</taxon>
        <taxon>Verrucomicrobiia</taxon>
        <taxon>Verrucomicrobiales</taxon>
        <taxon>Verrucomicrobiaceae</taxon>
        <taxon>Luteolibacter</taxon>
    </lineage>
</organism>
<gene>
    <name evidence="2" type="ORF">JIN84_08285</name>
</gene>
<dbReference type="RefSeq" id="WP_200350572.1">
    <property type="nucleotide sequence ID" value="NZ_BAABHZ010000008.1"/>
</dbReference>
<evidence type="ECO:0000313" key="2">
    <source>
        <dbReference type="EMBL" id="MBK1815610.1"/>
    </source>
</evidence>
<feature type="compositionally biased region" description="Low complexity" evidence="1">
    <location>
        <begin position="128"/>
        <end position="139"/>
    </location>
</feature>
<dbReference type="EMBL" id="JAENIK010000009">
    <property type="protein sequence ID" value="MBK1815610.1"/>
    <property type="molecule type" value="Genomic_DNA"/>
</dbReference>
<keyword evidence="3" id="KW-1185">Reference proteome</keyword>
<dbReference type="Proteomes" id="UP000600139">
    <property type="component" value="Unassembled WGS sequence"/>
</dbReference>
<accession>A0A934R524</accession>
<sequence>MTPDPEDPRLTAYVLGELGPDDAAAVERAAAADPAVRAEIEEIRNLGEQLTDRLSFMPDELHPHQLEDIRRRSRLPAKKQSSVSFSSVSELMKSWLIPASAAAVLTLATVILLHMPADEPKPQVRTTPAAAPEAAAHLPAPGPVDTSTPPPAATPAAQDPAHPALVQRGSVNAAEYPLLDLPVRSGGSSYGWITQSILVDHKRPAPNTVRLEEILNHFTFRLNGTTSIARGGVNGWHPDQRGTGVSAHTATVTTEMIACPWKPSSTLLFISLRGSGNQDTECQVKLTYQTNPGTVARYRLLGFAPVEGSTPGPMPSALAANSAITLAIEIEPSSSEGDYGSLIWSTDGKAAPAIPLIRKPDAEPSDDARFAALVCTYSQWLAGEQAGLIDADILSALARELASSTLPPERAGFLTLIDRSLHLEEF</sequence>
<reference evidence="2" key="1">
    <citation type="submission" date="2021-01" db="EMBL/GenBank/DDBJ databases">
        <title>Modified the classification status of verrucomicrobia.</title>
        <authorList>
            <person name="Feng X."/>
        </authorList>
    </citation>
    <scope>NUCLEOTIDE SEQUENCE</scope>
    <source>
        <strain evidence="2">JCM 18052</strain>
    </source>
</reference>
<feature type="region of interest" description="Disordered" evidence="1">
    <location>
        <begin position="119"/>
        <end position="160"/>
    </location>
</feature>